<comment type="function">
    <text evidence="7">Hydrolyzes fatty acids from S-acylated cysteine residues in proteins with a strong preference for palmitoylated G-alpha proteins over other acyl substrates. Mediates the deacylation of G-alpha proteins such as GPA1 in vivo, but has weak or no activity toward palmitoylated Ras proteins. Has weak lysophospholipase activity in vitro; however such activity may not exist in vivo.</text>
</comment>
<evidence type="ECO:0000256" key="7">
    <source>
        <dbReference type="ARBA" id="ARBA00029392"/>
    </source>
</evidence>
<evidence type="ECO:0000256" key="3">
    <source>
        <dbReference type="ARBA" id="ARBA00014923"/>
    </source>
</evidence>
<comment type="catalytic activity">
    <reaction evidence="9">
        <text>S-hexadecanoyl-L-cysteinyl-[protein] + H2O = L-cysteinyl-[protein] + hexadecanoate + H(+)</text>
        <dbReference type="Rhea" id="RHEA:19233"/>
        <dbReference type="Rhea" id="RHEA-COMP:10131"/>
        <dbReference type="Rhea" id="RHEA-COMP:11032"/>
        <dbReference type="ChEBI" id="CHEBI:7896"/>
        <dbReference type="ChEBI" id="CHEBI:15377"/>
        <dbReference type="ChEBI" id="CHEBI:15378"/>
        <dbReference type="ChEBI" id="CHEBI:29950"/>
        <dbReference type="ChEBI" id="CHEBI:74151"/>
        <dbReference type="EC" id="3.1.2.22"/>
    </reaction>
</comment>
<organism evidence="11 12">
    <name type="scientific">Antrodiella citrinella</name>
    <dbReference type="NCBI Taxonomy" id="2447956"/>
    <lineage>
        <taxon>Eukaryota</taxon>
        <taxon>Fungi</taxon>
        <taxon>Dikarya</taxon>
        <taxon>Basidiomycota</taxon>
        <taxon>Agaricomycotina</taxon>
        <taxon>Agaricomycetes</taxon>
        <taxon>Polyporales</taxon>
        <taxon>Steccherinaceae</taxon>
        <taxon>Antrodiella</taxon>
    </lineage>
</organism>
<dbReference type="Proteomes" id="UP000308730">
    <property type="component" value="Unassembled WGS sequence"/>
</dbReference>
<keyword evidence="5" id="KW-0378">Hydrolase</keyword>
<name>A0A4S4MZF8_9APHY</name>
<evidence type="ECO:0000256" key="4">
    <source>
        <dbReference type="ARBA" id="ARBA00022487"/>
    </source>
</evidence>
<dbReference type="InterPro" id="IPR003140">
    <property type="entry name" value="PLipase/COase/thioEstase"/>
</dbReference>
<evidence type="ECO:0000256" key="9">
    <source>
        <dbReference type="ARBA" id="ARBA00047337"/>
    </source>
</evidence>
<dbReference type="GO" id="GO:0008474">
    <property type="term" value="F:palmitoyl-(protein) hydrolase activity"/>
    <property type="evidence" value="ECO:0007669"/>
    <property type="project" value="UniProtKB-EC"/>
</dbReference>
<evidence type="ECO:0000256" key="2">
    <source>
        <dbReference type="ARBA" id="ARBA00012423"/>
    </source>
</evidence>
<dbReference type="GO" id="GO:0006631">
    <property type="term" value="P:fatty acid metabolic process"/>
    <property type="evidence" value="ECO:0007669"/>
    <property type="project" value="UniProtKB-KW"/>
</dbReference>
<dbReference type="GO" id="GO:0005737">
    <property type="term" value="C:cytoplasm"/>
    <property type="evidence" value="ECO:0007669"/>
    <property type="project" value="TreeGrafter"/>
</dbReference>
<evidence type="ECO:0000256" key="5">
    <source>
        <dbReference type="ARBA" id="ARBA00022801"/>
    </source>
</evidence>
<evidence type="ECO:0000313" key="11">
    <source>
        <dbReference type="EMBL" id="THH31924.1"/>
    </source>
</evidence>
<dbReference type="EC" id="3.1.2.22" evidence="2"/>
<dbReference type="Pfam" id="PF02230">
    <property type="entry name" value="Abhydrolase_2"/>
    <property type="match status" value="1"/>
</dbReference>
<dbReference type="OrthoDB" id="2418081at2759"/>
<accession>A0A4S4MZF8</accession>
<evidence type="ECO:0000313" key="12">
    <source>
        <dbReference type="Proteomes" id="UP000308730"/>
    </source>
</evidence>
<dbReference type="AlphaFoldDB" id="A0A4S4MZF8"/>
<sequence length="254" mass="27672">MSAAIPLKCLTVAARGRHSATVIFVHGLGDSGHGWKPVVEMLAREPALHHVKWVLPNAPMMSVTGNMGATMPSWFDIFSFGTFSPEDEPGMLKTSHSLNQLISAEVDAGVSADHIVLGGFSQGGTMSLLTGLTSERKLAGIVVLSGWLPLKDKFKAMVNDHVKKMPIFWGHGESDPMVKFPFATRSVVKRTFLVLVEYLKTQLKISDTDIPEPPAKPIGLSFHSYPGMQHSTCEEELADLRKWLSSVVPQTPDA</sequence>
<reference evidence="11 12" key="1">
    <citation type="submission" date="2019-02" db="EMBL/GenBank/DDBJ databases">
        <title>Genome sequencing of the rare red list fungi Antrodiella citrinella (Flaviporus citrinellus).</title>
        <authorList>
            <person name="Buettner E."/>
            <person name="Kellner H."/>
        </authorList>
    </citation>
    <scope>NUCLEOTIDE SEQUENCE [LARGE SCALE GENOMIC DNA]</scope>
    <source>
        <strain evidence="11 12">DSM 108506</strain>
    </source>
</reference>
<evidence type="ECO:0000256" key="1">
    <source>
        <dbReference type="ARBA" id="ARBA00006499"/>
    </source>
</evidence>
<dbReference type="Gene3D" id="3.40.50.1820">
    <property type="entry name" value="alpha/beta hydrolase"/>
    <property type="match status" value="1"/>
</dbReference>
<dbReference type="PANTHER" id="PTHR10655:SF17">
    <property type="entry name" value="LYSOPHOSPHOLIPASE-LIKE PROTEIN 1"/>
    <property type="match status" value="1"/>
</dbReference>
<dbReference type="InterPro" id="IPR050565">
    <property type="entry name" value="LYPA1-2/EST-like"/>
</dbReference>
<proteinExistence type="inferred from homology"/>
<comment type="caution">
    <text evidence="11">The sequence shown here is derived from an EMBL/GenBank/DDBJ whole genome shotgun (WGS) entry which is preliminary data.</text>
</comment>
<dbReference type="GO" id="GO:0052689">
    <property type="term" value="F:carboxylic ester hydrolase activity"/>
    <property type="evidence" value="ECO:0007669"/>
    <property type="project" value="UniProtKB-KW"/>
</dbReference>
<evidence type="ECO:0000259" key="10">
    <source>
        <dbReference type="Pfam" id="PF02230"/>
    </source>
</evidence>
<gene>
    <name evidence="11" type="ORF">EUX98_g2292</name>
</gene>
<keyword evidence="6" id="KW-0443">Lipid metabolism</keyword>
<keyword evidence="4" id="KW-0719">Serine esterase</keyword>
<comment type="similarity">
    <text evidence="1">Belongs to the AB hydrolase superfamily. AB hydrolase 2 family.</text>
</comment>
<protein>
    <recommendedName>
        <fullName evidence="3">Acyl-protein thioesterase 1</fullName>
        <ecNumber evidence="2">3.1.2.22</ecNumber>
    </recommendedName>
    <alternativeName>
        <fullName evidence="8">Palmitoyl-protein hydrolase</fullName>
    </alternativeName>
</protein>
<dbReference type="InterPro" id="IPR029058">
    <property type="entry name" value="AB_hydrolase_fold"/>
</dbReference>
<dbReference type="PANTHER" id="PTHR10655">
    <property type="entry name" value="LYSOPHOSPHOLIPASE-RELATED"/>
    <property type="match status" value="1"/>
</dbReference>
<dbReference type="SUPFAM" id="SSF53474">
    <property type="entry name" value="alpha/beta-Hydrolases"/>
    <property type="match status" value="1"/>
</dbReference>
<dbReference type="EMBL" id="SGPM01000034">
    <property type="protein sequence ID" value="THH31924.1"/>
    <property type="molecule type" value="Genomic_DNA"/>
</dbReference>
<keyword evidence="12" id="KW-1185">Reference proteome</keyword>
<evidence type="ECO:0000256" key="6">
    <source>
        <dbReference type="ARBA" id="ARBA00022832"/>
    </source>
</evidence>
<evidence type="ECO:0000256" key="8">
    <source>
        <dbReference type="ARBA" id="ARBA00031195"/>
    </source>
</evidence>
<feature type="domain" description="Phospholipase/carboxylesterase/thioesterase" evidence="10">
    <location>
        <begin position="12"/>
        <end position="186"/>
    </location>
</feature>
<keyword evidence="6" id="KW-0276">Fatty acid metabolism</keyword>